<reference evidence="1 2" key="1">
    <citation type="journal article" date="2019" name="Int. J. Syst. Evol. Microbiol.">
        <title>The Global Catalogue of Microorganisms (GCM) 10K type strain sequencing project: providing services to taxonomists for standard genome sequencing and annotation.</title>
        <authorList>
            <consortium name="The Broad Institute Genomics Platform"/>
            <consortium name="The Broad Institute Genome Sequencing Center for Infectious Disease"/>
            <person name="Wu L."/>
            <person name="Ma J."/>
        </authorList>
    </citation>
    <scope>NUCLEOTIDE SEQUENCE [LARGE SCALE GENOMIC DNA]</scope>
    <source>
        <strain evidence="1 2">PSR21</strain>
    </source>
</reference>
<name>A0ABD6ABX8_9EURY</name>
<dbReference type="RefSeq" id="WP_276305647.1">
    <property type="nucleotide sequence ID" value="NZ_CP119992.1"/>
</dbReference>
<proteinExistence type="predicted"/>
<accession>A0ABD6ABX8</accession>
<dbReference type="GeneID" id="79315238"/>
<evidence type="ECO:0000313" key="2">
    <source>
        <dbReference type="Proteomes" id="UP001596547"/>
    </source>
</evidence>
<keyword evidence="2" id="KW-1185">Reference proteome</keyword>
<comment type="caution">
    <text evidence="1">The sequence shown here is derived from an EMBL/GenBank/DDBJ whole genome shotgun (WGS) entry which is preliminary data.</text>
</comment>
<dbReference type="Proteomes" id="UP001596547">
    <property type="component" value="Unassembled WGS sequence"/>
</dbReference>
<evidence type="ECO:0000313" key="1">
    <source>
        <dbReference type="EMBL" id="MFC7318076.1"/>
    </source>
</evidence>
<protein>
    <submittedName>
        <fullName evidence="1">Uncharacterized protein</fullName>
    </submittedName>
</protein>
<dbReference type="AlphaFoldDB" id="A0ABD6ABX8"/>
<dbReference type="EMBL" id="JBHTBF010000002">
    <property type="protein sequence ID" value="MFC7318076.1"/>
    <property type="molecule type" value="Genomic_DNA"/>
</dbReference>
<sequence length="162" mass="16914">MNVEATAVHGTVGVVLLALVLTGPYGPIDATASPSDGFGSGEGTADVRDVRLPEAATLERGRYGETAYALSVPPATATVTGVTGRPILVYEVRIADLGYSRVSLTSLDAGVDGRVRLTVAADAFAPDRIDRRRYEATVSVTLRSGEERTVVDRATVPVEVIG</sequence>
<gene>
    <name evidence="1" type="ORF">ACFQPE_14925</name>
</gene>
<organism evidence="1 2">
    <name type="scientific">Halomarina halobia</name>
    <dbReference type="NCBI Taxonomy" id="3033386"/>
    <lineage>
        <taxon>Archaea</taxon>
        <taxon>Methanobacteriati</taxon>
        <taxon>Methanobacteriota</taxon>
        <taxon>Stenosarchaea group</taxon>
        <taxon>Halobacteria</taxon>
        <taxon>Halobacteriales</taxon>
        <taxon>Natronomonadaceae</taxon>
        <taxon>Halomarina</taxon>
    </lineage>
</organism>